<reference evidence="5 6" key="1">
    <citation type="journal article" date="2018" name="Sci. Rep.">
        <title>Rhizobium tumorigenes sp. nov., a novel plant tumorigenic bacterium isolated from cane gall tumors on thornless blackberry.</title>
        <authorList>
            <person name="Kuzmanovi N."/>
            <person name="Smalla K."/>
            <person name="Gronow S."/>
            <person name="PuBawska J."/>
        </authorList>
    </citation>
    <scope>NUCLEOTIDE SEQUENCE [LARGE SCALE GENOMIC DNA]</scope>
    <source>
        <strain evidence="5 6">1078</strain>
    </source>
</reference>
<keyword evidence="5" id="KW-0614">Plasmid</keyword>
<dbReference type="SUPFAM" id="SSF52151">
    <property type="entry name" value="FabD/lysophospholipase-like"/>
    <property type="match status" value="1"/>
</dbReference>
<evidence type="ECO:0000259" key="4">
    <source>
        <dbReference type="PROSITE" id="PS51635"/>
    </source>
</evidence>
<dbReference type="RefSeq" id="WP_240539054.1">
    <property type="nucleotide sequence ID" value="NZ_CP117256.1"/>
</dbReference>
<feature type="short sequence motif" description="DGA/G" evidence="2">
    <location>
        <begin position="256"/>
        <end position="258"/>
    </location>
</feature>
<feature type="short sequence motif" description="GXSXG" evidence="2">
    <location>
        <begin position="44"/>
        <end position="48"/>
    </location>
</feature>
<dbReference type="InterPro" id="IPR002641">
    <property type="entry name" value="PNPLA_dom"/>
</dbReference>
<dbReference type="Proteomes" id="UP000249499">
    <property type="component" value="Plasmid pRt1078"/>
</dbReference>
<name>A0AAF1KNP3_9HYPH</name>
<proteinExistence type="predicted"/>
<dbReference type="InterPro" id="IPR029016">
    <property type="entry name" value="GAF-like_dom_sf"/>
</dbReference>
<sequence length="541" mass="59690">MITPMQPKQRIYCIFEGAGARGLGHVGAFRALSKQDVEFVGFAGTSAGAIVATLAACGYSGEELFSVAHKTNILDRLDLDRRNSSVSSTKQPAGTPANLFGRDSWYRLQLVRLVLKSRQICVFLAIAGLIFLVAGLIFYPQLALIAVLASFAALWLAARMAVAGFVSLDVVKRALDQLIAMKCRGRRDGSPPTFRDLAMAGFPPLKIVAANISEQELMVFSAETTPDAAVSDAVCASIAIPCVFKPRRINNNWFMDGGLVSNLPAWTFDDERSIDRDALTAAIEIGVTPSKNRTPGWTIGSMLGTMIFGAGLLNKRGVERLTAERLTVNIGLLDFDVGRERASEIISETEQYCEGSLIARMIELPRIINDNCESVSRRCHGLISASYAAAGLDEAEFATRIAIAIPVAPRYRTVRLEFSSGYTDLSDERITLPLERSLIGRSWNENETLYASKSDPAVWNESLTAPQDRWLRKLIWKDLNWVLCVPVKIDEQTRVIITLDSDKALAFNQDAQQELLNALEELILQEFQFLKNVERELLHGR</sequence>
<dbReference type="Gene3D" id="3.30.450.40">
    <property type="match status" value="1"/>
</dbReference>
<dbReference type="PANTHER" id="PTHR46394">
    <property type="entry name" value="ANNEXIN"/>
    <property type="match status" value="1"/>
</dbReference>
<dbReference type="Pfam" id="PF01734">
    <property type="entry name" value="Patatin"/>
    <property type="match status" value="1"/>
</dbReference>
<keyword evidence="1 2" id="KW-0443">Lipid metabolism</keyword>
<feature type="short sequence motif" description="GXGXXG" evidence="2">
    <location>
        <begin position="17"/>
        <end position="22"/>
    </location>
</feature>
<keyword evidence="6" id="KW-1185">Reference proteome</keyword>
<dbReference type="KEGG" id="rtu:PR017_20050"/>
<feature type="active site" description="Proton acceptor" evidence="2">
    <location>
        <position position="256"/>
    </location>
</feature>
<dbReference type="PROSITE" id="PS51635">
    <property type="entry name" value="PNPLA"/>
    <property type="match status" value="1"/>
</dbReference>
<evidence type="ECO:0000256" key="3">
    <source>
        <dbReference type="SAM" id="Phobius"/>
    </source>
</evidence>
<evidence type="ECO:0000313" key="6">
    <source>
        <dbReference type="Proteomes" id="UP000249499"/>
    </source>
</evidence>
<organism evidence="5 6">
    <name type="scientific">Rhizobium tumorigenes</name>
    <dbReference type="NCBI Taxonomy" id="2041385"/>
    <lineage>
        <taxon>Bacteria</taxon>
        <taxon>Pseudomonadati</taxon>
        <taxon>Pseudomonadota</taxon>
        <taxon>Alphaproteobacteria</taxon>
        <taxon>Hyphomicrobiales</taxon>
        <taxon>Rhizobiaceae</taxon>
        <taxon>Rhizobium/Agrobacterium group</taxon>
        <taxon>Rhizobium</taxon>
    </lineage>
</organism>
<keyword evidence="2" id="KW-0378">Hydrolase</keyword>
<keyword evidence="3" id="KW-0472">Membrane</keyword>
<evidence type="ECO:0000313" key="5">
    <source>
        <dbReference type="EMBL" id="WFR97515.1"/>
    </source>
</evidence>
<dbReference type="InterPro" id="IPR016035">
    <property type="entry name" value="Acyl_Trfase/lysoPLipase"/>
</dbReference>
<accession>A0AAF1KNP3</accession>
<dbReference type="InterPro" id="IPR052580">
    <property type="entry name" value="Lipid_Hydrolase"/>
</dbReference>
<evidence type="ECO:0000256" key="2">
    <source>
        <dbReference type="PROSITE-ProRule" id="PRU01161"/>
    </source>
</evidence>
<dbReference type="EMBL" id="CP117256">
    <property type="protein sequence ID" value="WFR97515.1"/>
    <property type="molecule type" value="Genomic_DNA"/>
</dbReference>
<dbReference type="GO" id="GO:0016042">
    <property type="term" value="P:lipid catabolic process"/>
    <property type="evidence" value="ECO:0007669"/>
    <property type="project" value="UniProtKB-UniRule"/>
</dbReference>
<protein>
    <submittedName>
        <fullName evidence="5">Patatin-like phospholipase family protein</fullName>
    </submittedName>
</protein>
<geneLocation type="plasmid" evidence="5 6">
    <name>pRt1078</name>
</geneLocation>
<feature type="transmembrane region" description="Helical" evidence="3">
    <location>
        <begin position="145"/>
        <end position="171"/>
    </location>
</feature>
<dbReference type="PANTHER" id="PTHR46394:SF1">
    <property type="entry name" value="PNPLA DOMAIN-CONTAINING PROTEIN"/>
    <property type="match status" value="1"/>
</dbReference>
<dbReference type="Gene3D" id="3.40.1090.10">
    <property type="entry name" value="Cytosolic phospholipase A2 catalytic domain"/>
    <property type="match status" value="2"/>
</dbReference>
<keyword evidence="2" id="KW-0442">Lipid degradation</keyword>
<feature type="transmembrane region" description="Helical" evidence="3">
    <location>
        <begin position="120"/>
        <end position="139"/>
    </location>
</feature>
<keyword evidence="3" id="KW-0812">Transmembrane</keyword>
<keyword evidence="3" id="KW-1133">Transmembrane helix</keyword>
<gene>
    <name evidence="5" type="ORF">PR017_20050</name>
</gene>
<feature type="active site" description="Nucleophile" evidence="2">
    <location>
        <position position="46"/>
    </location>
</feature>
<evidence type="ECO:0000256" key="1">
    <source>
        <dbReference type="ARBA" id="ARBA00023098"/>
    </source>
</evidence>
<dbReference type="AlphaFoldDB" id="A0AAF1KNP3"/>
<dbReference type="GO" id="GO:0016787">
    <property type="term" value="F:hydrolase activity"/>
    <property type="evidence" value="ECO:0007669"/>
    <property type="project" value="UniProtKB-UniRule"/>
</dbReference>
<reference evidence="6" key="2">
    <citation type="journal article" date="2023" name="MicrobiologyOpen">
        <title>Genomics of the tumorigenes clade of the family Rhizobiaceae and description of Rhizobium rhododendri sp. nov.</title>
        <authorList>
            <person name="Kuzmanovic N."/>
            <person name="diCenzo G.C."/>
            <person name="Bunk B."/>
            <person name="Sproeer C."/>
            <person name="Fruehling A."/>
            <person name="Neumann-Schaal M."/>
            <person name="Overmann J."/>
            <person name="Smalla K."/>
        </authorList>
    </citation>
    <scope>NUCLEOTIDE SEQUENCE [LARGE SCALE GENOMIC DNA]</scope>
    <source>
        <strain evidence="6">1078</strain>
        <plasmid evidence="6">pRt1078</plasmid>
    </source>
</reference>
<feature type="domain" description="PNPLA" evidence="4">
    <location>
        <begin position="13"/>
        <end position="269"/>
    </location>
</feature>